<protein>
    <submittedName>
        <fullName evidence="1 2">Uncharacterized protein</fullName>
    </submittedName>
</protein>
<name>A0A084VA31_ANOSI</name>
<dbReference type="EnsemblMetazoa" id="ASIC000323-RA">
    <property type="protein sequence ID" value="ASIC000323-PA"/>
    <property type="gene ID" value="ASIC000323"/>
</dbReference>
<reference evidence="2" key="2">
    <citation type="submission" date="2020-05" db="UniProtKB">
        <authorList>
            <consortium name="EnsemblMetazoa"/>
        </authorList>
    </citation>
    <scope>IDENTIFICATION</scope>
</reference>
<dbReference type="EMBL" id="ATLV01001565">
    <property type="status" value="NOT_ANNOTATED_CDS"/>
    <property type="molecule type" value="Genomic_DNA"/>
</dbReference>
<dbReference type="Proteomes" id="UP000030765">
    <property type="component" value="Unassembled WGS sequence"/>
</dbReference>
<proteinExistence type="predicted"/>
<dbReference type="EMBL" id="KE523979">
    <property type="protein sequence ID" value="KFB34825.1"/>
    <property type="molecule type" value="Genomic_DNA"/>
</dbReference>
<reference evidence="1 3" key="1">
    <citation type="journal article" date="2014" name="BMC Genomics">
        <title>Genome sequence of Anopheles sinensis provides insight into genetics basis of mosquito competence for malaria parasites.</title>
        <authorList>
            <person name="Zhou D."/>
            <person name="Zhang D."/>
            <person name="Ding G."/>
            <person name="Shi L."/>
            <person name="Hou Q."/>
            <person name="Ye Y."/>
            <person name="Xu Y."/>
            <person name="Zhou H."/>
            <person name="Xiong C."/>
            <person name="Li S."/>
            <person name="Yu J."/>
            <person name="Hong S."/>
            <person name="Yu X."/>
            <person name="Zou P."/>
            <person name="Chen C."/>
            <person name="Chang X."/>
            <person name="Wang W."/>
            <person name="Lv Y."/>
            <person name="Sun Y."/>
            <person name="Ma L."/>
            <person name="Shen B."/>
            <person name="Zhu C."/>
        </authorList>
    </citation>
    <scope>NUCLEOTIDE SEQUENCE [LARGE SCALE GENOMIC DNA]</scope>
</reference>
<evidence type="ECO:0000313" key="1">
    <source>
        <dbReference type="EMBL" id="KFB34825.1"/>
    </source>
</evidence>
<dbReference type="VEuPathDB" id="VectorBase:ASIC000323"/>
<evidence type="ECO:0000313" key="2">
    <source>
        <dbReference type="EnsemblMetazoa" id="ASIC000323-PA"/>
    </source>
</evidence>
<sequence length="68" mass="7656">MSGVATRTKRSIRFRLPHDARSGVAPFSFVHSNSNVFPARWDGKMFSVLRPTSFDRANPGIEVPHRAM</sequence>
<dbReference type="AlphaFoldDB" id="A0A084VA31"/>
<gene>
    <name evidence="1" type="ORF">ZHAS_00000323</name>
</gene>
<keyword evidence="3" id="KW-1185">Reference proteome</keyword>
<evidence type="ECO:0000313" key="3">
    <source>
        <dbReference type="Proteomes" id="UP000030765"/>
    </source>
</evidence>
<organism evidence="1">
    <name type="scientific">Anopheles sinensis</name>
    <name type="common">Mosquito</name>
    <dbReference type="NCBI Taxonomy" id="74873"/>
    <lineage>
        <taxon>Eukaryota</taxon>
        <taxon>Metazoa</taxon>
        <taxon>Ecdysozoa</taxon>
        <taxon>Arthropoda</taxon>
        <taxon>Hexapoda</taxon>
        <taxon>Insecta</taxon>
        <taxon>Pterygota</taxon>
        <taxon>Neoptera</taxon>
        <taxon>Endopterygota</taxon>
        <taxon>Diptera</taxon>
        <taxon>Nematocera</taxon>
        <taxon>Culicoidea</taxon>
        <taxon>Culicidae</taxon>
        <taxon>Anophelinae</taxon>
        <taxon>Anopheles</taxon>
    </lineage>
</organism>
<accession>A0A084VA31</accession>